<dbReference type="AlphaFoldDB" id="A0A3S4DSD5"/>
<organism evidence="2 3">
    <name type="scientific">Serratia odorifera</name>
    <dbReference type="NCBI Taxonomy" id="618"/>
    <lineage>
        <taxon>Bacteria</taxon>
        <taxon>Pseudomonadati</taxon>
        <taxon>Pseudomonadota</taxon>
        <taxon>Gammaproteobacteria</taxon>
        <taxon>Enterobacterales</taxon>
        <taxon>Yersiniaceae</taxon>
        <taxon>Serratia</taxon>
    </lineage>
</organism>
<gene>
    <name evidence="1" type="ORF">NCTC11214_00154</name>
    <name evidence="2" type="ORF">NCTC11214_05759</name>
</gene>
<dbReference type="KEGG" id="sof:NCTC11214_00154"/>
<accession>A0A3S4DSD5</accession>
<dbReference type="Proteomes" id="UP000281391">
    <property type="component" value="Chromosome"/>
</dbReference>
<dbReference type="KEGG" id="sof:NCTC11214_05759"/>
<reference evidence="2 3" key="1">
    <citation type="submission" date="2018-12" db="EMBL/GenBank/DDBJ databases">
        <authorList>
            <consortium name="Pathogen Informatics"/>
        </authorList>
    </citation>
    <scope>NUCLEOTIDE SEQUENCE [LARGE SCALE GENOMIC DNA]</scope>
    <source>
        <strain evidence="2 3">NCTC11214</strain>
    </source>
</reference>
<proteinExistence type="predicted"/>
<evidence type="ECO:0000313" key="1">
    <source>
        <dbReference type="EMBL" id="VDZ51337.1"/>
    </source>
</evidence>
<name>A0A3S4DSD5_SEROD</name>
<evidence type="ECO:0000313" key="2">
    <source>
        <dbReference type="EMBL" id="VDZ66008.1"/>
    </source>
</evidence>
<dbReference type="RefSeq" id="WP_227745680.1">
    <property type="nucleotide sequence ID" value="NZ_LR134117.1"/>
</dbReference>
<protein>
    <submittedName>
        <fullName evidence="2">Uncharacterized protein</fullName>
    </submittedName>
</protein>
<dbReference type="EMBL" id="LR134117">
    <property type="protein sequence ID" value="VDZ66008.1"/>
    <property type="molecule type" value="Genomic_DNA"/>
</dbReference>
<dbReference type="EMBL" id="LR134117">
    <property type="protein sequence ID" value="VDZ51337.1"/>
    <property type="molecule type" value="Genomic_DNA"/>
</dbReference>
<sequence length="213" mass="24072">MRAVIFQGQYGIFEKEGLDLSMPAVQTCLGLYTESERHVVCAHFDTSLNLQRNLLDIKKSLEDKGLKMSDLRWCVFGGDGVLSYLRCGKPSSFIGKMIVDFIKSQGGDATYSNEHYSGLMENTFNFHYRNGSGSEITEGKHSNDLQGYHPDALSIARNRIKIHPEEYTEKHAAMTDVSRFYSSSRPKVSDGDNWRTESVVKKRSSLVKQTLSR</sequence>
<evidence type="ECO:0000313" key="3">
    <source>
        <dbReference type="Proteomes" id="UP000281391"/>
    </source>
</evidence>